<organism evidence="2 3">
    <name type="scientific">Anaeromassilibacillus senegalensis</name>
    <dbReference type="NCBI Taxonomy" id="1673717"/>
    <lineage>
        <taxon>Bacteria</taxon>
        <taxon>Bacillati</taxon>
        <taxon>Bacillota</taxon>
        <taxon>Clostridia</taxon>
        <taxon>Eubacteriales</taxon>
        <taxon>Acutalibacteraceae</taxon>
        <taxon>Anaeromassilibacillus</taxon>
    </lineage>
</organism>
<dbReference type="Proteomes" id="UP001298681">
    <property type="component" value="Unassembled WGS sequence"/>
</dbReference>
<evidence type="ECO:0000313" key="3">
    <source>
        <dbReference type="Proteomes" id="UP001298681"/>
    </source>
</evidence>
<keyword evidence="1" id="KW-0812">Transmembrane</keyword>
<accession>A0ABS9MJ50</accession>
<evidence type="ECO:0008006" key="4">
    <source>
        <dbReference type="Google" id="ProtNLM"/>
    </source>
</evidence>
<keyword evidence="1" id="KW-0472">Membrane</keyword>
<feature type="transmembrane region" description="Helical" evidence="1">
    <location>
        <begin position="119"/>
        <end position="143"/>
    </location>
</feature>
<protein>
    <recommendedName>
        <fullName evidence="4">DUF2007 domain-containing protein</fullName>
    </recommendedName>
</protein>
<sequence>MIKEGYRCPACNSNKLREPQEGDPVMLLTATEEKCRRIGAALDDSKIPHEERVCGTEGVASAYAGDGGKCNKNVYVPYNRIQEAVDLMHSIGVTGREETDGESDEAAEMSPRKRFIVRAISVVLFILLIWAVVTVTDIAAGWVKSLLYP</sequence>
<evidence type="ECO:0000256" key="1">
    <source>
        <dbReference type="SAM" id="Phobius"/>
    </source>
</evidence>
<name>A0ABS9MJ50_9FIRM</name>
<keyword evidence="1" id="KW-1133">Transmembrane helix</keyword>
<dbReference type="EMBL" id="JAKNHQ010000009">
    <property type="protein sequence ID" value="MCG4610830.1"/>
    <property type="molecule type" value="Genomic_DNA"/>
</dbReference>
<reference evidence="2 3" key="1">
    <citation type="submission" date="2022-01" db="EMBL/GenBank/DDBJ databases">
        <title>Collection of gut derived symbiotic bacterial strains cultured from healthy donors.</title>
        <authorList>
            <person name="Lin H."/>
            <person name="Kohout C."/>
            <person name="Waligurski E."/>
            <person name="Pamer E.G."/>
        </authorList>
    </citation>
    <scope>NUCLEOTIDE SEQUENCE [LARGE SCALE GENOMIC DNA]</scope>
    <source>
        <strain evidence="2 3">DFI.7.58</strain>
    </source>
</reference>
<keyword evidence="3" id="KW-1185">Reference proteome</keyword>
<gene>
    <name evidence="2" type="ORF">L0P57_07770</name>
</gene>
<comment type="caution">
    <text evidence="2">The sequence shown here is derived from an EMBL/GenBank/DDBJ whole genome shotgun (WGS) entry which is preliminary data.</text>
</comment>
<evidence type="ECO:0000313" key="2">
    <source>
        <dbReference type="EMBL" id="MCG4610830.1"/>
    </source>
</evidence>
<proteinExistence type="predicted"/>